<reference evidence="2" key="1">
    <citation type="submission" date="2014-11" db="EMBL/GenBank/DDBJ databases">
        <authorList>
            <person name="Amaro Gonzalez C."/>
        </authorList>
    </citation>
    <scope>NUCLEOTIDE SEQUENCE</scope>
</reference>
<name>A0A0E9VQI7_ANGAN</name>
<dbReference type="AlphaFoldDB" id="A0A0E9VQI7"/>
<accession>A0A0E9VQI7</accession>
<evidence type="ECO:0000256" key="1">
    <source>
        <dbReference type="SAM" id="MobiDB-lite"/>
    </source>
</evidence>
<sequence length="24" mass="2937">MRFSFINTQEENRTRMAKSELFSN</sequence>
<reference evidence="2" key="2">
    <citation type="journal article" date="2015" name="Fish Shellfish Immunol.">
        <title>Early steps in the European eel (Anguilla anguilla)-Vibrio vulnificus interaction in the gills: Role of the RtxA13 toxin.</title>
        <authorList>
            <person name="Callol A."/>
            <person name="Pajuelo D."/>
            <person name="Ebbesson L."/>
            <person name="Teles M."/>
            <person name="MacKenzie S."/>
            <person name="Amaro C."/>
        </authorList>
    </citation>
    <scope>NUCLEOTIDE SEQUENCE</scope>
</reference>
<dbReference type="EMBL" id="GBXM01028917">
    <property type="protein sequence ID" value="JAH79660.1"/>
    <property type="molecule type" value="Transcribed_RNA"/>
</dbReference>
<feature type="region of interest" description="Disordered" evidence="1">
    <location>
        <begin position="1"/>
        <end position="24"/>
    </location>
</feature>
<protein>
    <submittedName>
        <fullName evidence="2">Uncharacterized protein</fullName>
    </submittedName>
</protein>
<proteinExistence type="predicted"/>
<organism evidence="2">
    <name type="scientific">Anguilla anguilla</name>
    <name type="common">European freshwater eel</name>
    <name type="synonym">Muraena anguilla</name>
    <dbReference type="NCBI Taxonomy" id="7936"/>
    <lineage>
        <taxon>Eukaryota</taxon>
        <taxon>Metazoa</taxon>
        <taxon>Chordata</taxon>
        <taxon>Craniata</taxon>
        <taxon>Vertebrata</taxon>
        <taxon>Euteleostomi</taxon>
        <taxon>Actinopterygii</taxon>
        <taxon>Neopterygii</taxon>
        <taxon>Teleostei</taxon>
        <taxon>Anguilliformes</taxon>
        <taxon>Anguillidae</taxon>
        <taxon>Anguilla</taxon>
    </lineage>
</organism>
<evidence type="ECO:0000313" key="2">
    <source>
        <dbReference type="EMBL" id="JAH79660.1"/>
    </source>
</evidence>